<keyword evidence="12" id="KW-1185">Reference proteome</keyword>
<dbReference type="PANTHER" id="PTHR31241:SF62">
    <property type="entry name" value="DEHYDRATION-RESPONSIVE ELEMENT-BINDING PROTEIN 2D"/>
    <property type="match status" value="1"/>
</dbReference>
<dbReference type="GO" id="GO:0005634">
    <property type="term" value="C:nucleus"/>
    <property type="evidence" value="ECO:0007669"/>
    <property type="project" value="UniProtKB-SubCell"/>
</dbReference>
<evidence type="ECO:0000259" key="10">
    <source>
        <dbReference type="PROSITE" id="PS51032"/>
    </source>
</evidence>
<dbReference type="FunFam" id="3.30.730.10:FF:000001">
    <property type="entry name" value="Ethylene-responsive transcription factor 2"/>
    <property type="match status" value="1"/>
</dbReference>
<evidence type="ECO:0000256" key="8">
    <source>
        <dbReference type="ARBA" id="ARBA00024343"/>
    </source>
</evidence>
<evidence type="ECO:0000256" key="1">
    <source>
        <dbReference type="ARBA" id="ARBA00004123"/>
    </source>
</evidence>
<protein>
    <recommendedName>
        <fullName evidence="10">AP2/ERF domain-containing protein</fullName>
    </recommendedName>
</protein>
<feature type="compositionally biased region" description="Basic and acidic residues" evidence="9">
    <location>
        <begin position="255"/>
        <end position="264"/>
    </location>
</feature>
<keyword evidence="2" id="KW-0805">Transcription regulation</keyword>
<dbReference type="PROSITE" id="PS51032">
    <property type="entry name" value="AP2_ERF"/>
    <property type="match status" value="1"/>
</dbReference>
<reference evidence="11 12" key="1">
    <citation type="submission" date="2024-11" db="EMBL/GenBank/DDBJ databases">
        <title>Chromosome-level genome assembly of Eucalyptus globulus Labill. provides insights into its genome evolution.</title>
        <authorList>
            <person name="Li X."/>
        </authorList>
    </citation>
    <scope>NUCLEOTIDE SEQUENCE [LARGE SCALE GENOMIC DNA]</scope>
    <source>
        <strain evidence="11">CL2024</strain>
        <tissue evidence="11">Fresh tender leaves</tissue>
    </source>
</reference>
<name>A0ABD3ISL5_EUCGL</name>
<dbReference type="InterPro" id="IPR016177">
    <property type="entry name" value="DNA-bd_dom_sf"/>
</dbReference>
<evidence type="ECO:0000256" key="5">
    <source>
        <dbReference type="ARBA" id="ARBA00023159"/>
    </source>
</evidence>
<feature type="compositionally biased region" description="Basic and acidic residues" evidence="9">
    <location>
        <begin position="226"/>
        <end position="246"/>
    </location>
</feature>
<feature type="region of interest" description="Disordered" evidence="9">
    <location>
        <begin position="282"/>
        <end position="301"/>
    </location>
</feature>
<keyword evidence="5" id="KW-0010">Activator</keyword>
<dbReference type="InterPro" id="IPR001471">
    <property type="entry name" value="AP2/ERF_dom"/>
</dbReference>
<comment type="similarity">
    <text evidence="8">Belongs to the AP2/ERF transcription factor family. ERF subfamily.</text>
</comment>
<gene>
    <name evidence="11" type="ORF">ACJRO7_008556</name>
</gene>
<sequence>MNLNFATGIGMSPARQASFSVGEFRDKRLKKRRNGCDSVQDTLARWKDYYDSQAGVPEEEGGGGGGGGGAVVRAARRVPAKGSKKGCMRGKGGPENSVCSYRGVRQRTWGKWVAEIREPIDKGSGAGQGKASRLWLGTFSTALEAALAYDAAARAMYGPLARLNFPGNSASSTPCRSDSSARSASSSVEKFATSREADADAFDPSRVFVVDSSSLQRDDIKEILTTECDFQREAQDPNPTRTEENRGTASQTVECKTERHEDGRGSVLHRLNLRPGSEISASDIESIATGQNSHSQDKIRRSHDVRDNCNCPESVQSNEVVADGTSIEIETPSCIGADMDGELLTLMELANGSCTGIEYNTGLNSIMYPVGLEVDPGTWFENLKHHKMSPMNQQVNDEVVRRRSCDTFDDNFEGMCNELHCQPMNTSPNGKSDSWASIPEADMLMRMAMLRETQTDNATNYSGCPSFNFSRAEAQNLQSSQEMISTGTWDWRRQPFEPLAVHQGFRAPASGRCRVQEVNKMMSASLYPMEETEGVGRSFDFLKPDYDFGLLEEQSLLNLWFPD</sequence>
<dbReference type="CDD" id="cd00018">
    <property type="entry name" value="AP2"/>
    <property type="match status" value="1"/>
</dbReference>
<evidence type="ECO:0000256" key="6">
    <source>
        <dbReference type="ARBA" id="ARBA00023163"/>
    </source>
</evidence>
<evidence type="ECO:0000256" key="9">
    <source>
        <dbReference type="SAM" id="MobiDB-lite"/>
    </source>
</evidence>
<evidence type="ECO:0000256" key="7">
    <source>
        <dbReference type="ARBA" id="ARBA00023242"/>
    </source>
</evidence>
<dbReference type="Pfam" id="PF00847">
    <property type="entry name" value="AP2"/>
    <property type="match status" value="1"/>
</dbReference>
<dbReference type="EMBL" id="JBJKBG010000011">
    <property type="protein sequence ID" value="KAL3716996.1"/>
    <property type="molecule type" value="Genomic_DNA"/>
</dbReference>
<dbReference type="Proteomes" id="UP001634007">
    <property type="component" value="Unassembled WGS sequence"/>
</dbReference>
<keyword evidence="4" id="KW-0238">DNA-binding</keyword>
<dbReference type="SMART" id="SM00380">
    <property type="entry name" value="AP2"/>
    <property type="match status" value="1"/>
</dbReference>
<keyword evidence="6" id="KW-0804">Transcription</keyword>
<dbReference type="SUPFAM" id="SSF54171">
    <property type="entry name" value="DNA-binding domain"/>
    <property type="match status" value="1"/>
</dbReference>
<comment type="subcellular location">
    <subcellularLocation>
        <location evidence="1">Nucleus</location>
    </subcellularLocation>
</comment>
<dbReference type="PRINTS" id="PR00367">
    <property type="entry name" value="ETHRSPELEMNT"/>
</dbReference>
<organism evidence="11 12">
    <name type="scientific">Eucalyptus globulus</name>
    <name type="common">Tasmanian blue gum</name>
    <dbReference type="NCBI Taxonomy" id="34317"/>
    <lineage>
        <taxon>Eukaryota</taxon>
        <taxon>Viridiplantae</taxon>
        <taxon>Streptophyta</taxon>
        <taxon>Embryophyta</taxon>
        <taxon>Tracheophyta</taxon>
        <taxon>Spermatophyta</taxon>
        <taxon>Magnoliopsida</taxon>
        <taxon>eudicotyledons</taxon>
        <taxon>Gunneridae</taxon>
        <taxon>Pentapetalae</taxon>
        <taxon>rosids</taxon>
        <taxon>malvids</taxon>
        <taxon>Myrtales</taxon>
        <taxon>Myrtaceae</taxon>
        <taxon>Myrtoideae</taxon>
        <taxon>Eucalypteae</taxon>
        <taxon>Eucalyptus</taxon>
    </lineage>
</organism>
<feature type="region of interest" description="Disordered" evidence="9">
    <location>
        <begin position="226"/>
        <end position="265"/>
    </location>
</feature>
<dbReference type="PANTHER" id="PTHR31241">
    <property type="entry name" value="DEHYDRATION-RESPONSIVE ELEMENT-BINDING PROTEIN 2C"/>
    <property type="match status" value="1"/>
</dbReference>
<keyword evidence="7" id="KW-0539">Nucleus</keyword>
<proteinExistence type="inferred from homology"/>
<keyword evidence="3" id="KW-0346">Stress response</keyword>
<dbReference type="GO" id="GO:0003677">
    <property type="term" value="F:DNA binding"/>
    <property type="evidence" value="ECO:0007669"/>
    <property type="project" value="UniProtKB-KW"/>
</dbReference>
<evidence type="ECO:0000313" key="11">
    <source>
        <dbReference type="EMBL" id="KAL3716996.1"/>
    </source>
</evidence>
<accession>A0ABD3ISL5</accession>
<evidence type="ECO:0000256" key="3">
    <source>
        <dbReference type="ARBA" id="ARBA00023016"/>
    </source>
</evidence>
<feature type="domain" description="AP2/ERF" evidence="10">
    <location>
        <begin position="100"/>
        <end position="166"/>
    </location>
</feature>
<dbReference type="AlphaFoldDB" id="A0ABD3ISL5"/>
<dbReference type="Gene3D" id="3.30.730.10">
    <property type="entry name" value="AP2/ERF domain"/>
    <property type="match status" value="1"/>
</dbReference>
<comment type="caution">
    <text evidence="11">The sequence shown here is derived from an EMBL/GenBank/DDBJ whole genome shotgun (WGS) entry which is preliminary data.</text>
</comment>
<evidence type="ECO:0000256" key="4">
    <source>
        <dbReference type="ARBA" id="ARBA00023125"/>
    </source>
</evidence>
<dbReference type="InterPro" id="IPR036955">
    <property type="entry name" value="AP2/ERF_dom_sf"/>
</dbReference>
<evidence type="ECO:0000313" key="12">
    <source>
        <dbReference type="Proteomes" id="UP001634007"/>
    </source>
</evidence>
<evidence type="ECO:0000256" key="2">
    <source>
        <dbReference type="ARBA" id="ARBA00023015"/>
    </source>
</evidence>